<name>A0ABR0X5U5_REHGL</name>
<protein>
    <recommendedName>
        <fullName evidence="6">Pentatricopeptide repeat-containing protein</fullName>
    </recommendedName>
</protein>
<keyword evidence="5" id="KW-1185">Reference proteome</keyword>
<dbReference type="PROSITE" id="PS51375">
    <property type="entry name" value="PPR"/>
    <property type="match status" value="1"/>
</dbReference>
<proteinExistence type="predicted"/>
<dbReference type="InterPro" id="IPR002885">
    <property type="entry name" value="PPR_rpt"/>
</dbReference>
<dbReference type="EMBL" id="JABTTQ020000006">
    <property type="protein sequence ID" value="KAK6153874.1"/>
    <property type="molecule type" value="Genomic_DNA"/>
</dbReference>
<evidence type="ECO:0000313" key="5">
    <source>
        <dbReference type="Proteomes" id="UP001318860"/>
    </source>
</evidence>
<organism evidence="4 5">
    <name type="scientific">Rehmannia glutinosa</name>
    <name type="common">Chinese foxglove</name>
    <dbReference type="NCBI Taxonomy" id="99300"/>
    <lineage>
        <taxon>Eukaryota</taxon>
        <taxon>Viridiplantae</taxon>
        <taxon>Streptophyta</taxon>
        <taxon>Embryophyta</taxon>
        <taxon>Tracheophyta</taxon>
        <taxon>Spermatophyta</taxon>
        <taxon>Magnoliopsida</taxon>
        <taxon>eudicotyledons</taxon>
        <taxon>Gunneridae</taxon>
        <taxon>Pentapetalae</taxon>
        <taxon>asterids</taxon>
        <taxon>lamiids</taxon>
        <taxon>Lamiales</taxon>
        <taxon>Orobanchaceae</taxon>
        <taxon>Rehmannieae</taxon>
        <taxon>Rehmannia</taxon>
    </lineage>
</organism>
<evidence type="ECO:0000256" key="2">
    <source>
        <dbReference type="PROSITE-ProRule" id="PRU00708"/>
    </source>
</evidence>
<dbReference type="Gene3D" id="1.25.40.10">
    <property type="entry name" value="Tetratricopeptide repeat domain"/>
    <property type="match status" value="1"/>
</dbReference>
<comment type="caution">
    <text evidence="4">The sequence shown here is derived from an EMBL/GenBank/DDBJ whole genome shotgun (WGS) entry which is preliminary data.</text>
</comment>
<evidence type="ECO:0008006" key="6">
    <source>
        <dbReference type="Google" id="ProtNLM"/>
    </source>
</evidence>
<feature type="repeat" description="PPR" evidence="2">
    <location>
        <begin position="103"/>
        <end position="137"/>
    </location>
</feature>
<dbReference type="NCBIfam" id="TIGR00756">
    <property type="entry name" value="PPR"/>
    <property type="match status" value="1"/>
</dbReference>
<accession>A0ABR0X5U5</accession>
<evidence type="ECO:0000256" key="3">
    <source>
        <dbReference type="SAM" id="MobiDB-lite"/>
    </source>
</evidence>
<gene>
    <name evidence="4" type="ORF">DH2020_013513</name>
</gene>
<evidence type="ECO:0000313" key="4">
    <source>
        <dbReference type="EMBL" id="KAK6153874.1"/>
    </source>
</evidence>
<sequence length="195" mass="22333">MFLKPPQRGRSAHIRRPFHRKSTSQFTSDLHSRQQARSRTRSHPPHALTQRHQVQSQLRKPLVLISIAKMFVSYFFRIGQPKRAVKIFQWITRPDFPGGVADDSEFYAVLVDGFCKNGMILDSLRVLRVMASENLVMGSEVRMWVYRGLLREARVKEALELNAALDCGTLRSDGGTLGLKDVVDLLDRMIANWVD</sequence>
<reference evidence="4 5" key="1">
    <citation type="journal article" date="2021" name="Comput. Struct. Biotechnol. J.">
        <title>De novo genome assembly of the potent medicinal plant Rehmannia glutinosa using nanopore technology.</title>
        <authorList>
            <person name="Ma L."/>
            <person name="Dong C."/>
            <person name="Song C."/>
            <person name="Wang X."/>
            <person name="Zheng X."/>
            <person name="Niu Y."/>
            <person name="Chen S."/>
            <person name="Feng W."/>
        </authorList>
    </citation>
    <scope>NUCLEOTIDE SEQUENCE [LARGE SCALE GENOMIC DNA]</scope>
    <source>
        <strain evidence="4">DH-2019</strain>
    </source>
</reference>
<feature type="compositionally biased region" description="Basic residues" evidence="3">
    <location>
        <begin position="34"/>
        <end position="44"/>
    </location>
</feature>
<dbReference type="InterPro" id="IPR011990">
    <property type="entry name" value="TPR-like_helical_dom_sf"/>
</dbReference>
<feature type="region of interest" description="Disordered" evidence="3">
    <location>
        <begin position="1"/>
        <end position="54"/>
    </location>
</feature>
<feature type="compositionally biased region" description="Polar residues" evidence="3">
    <location>
        <begin position="23"/>
        <end position="33"/>
    </location>
</feature>
<keyword evidence="1" id="KW-0677">Repeat</keyword>
<feature type="compositionally biased region" description="Basic residues" evidence="3">
    <location>
        <begin position="10"/>
        <end position="22"/>
    </location>
</feature>
<evidence type="ECO:0000256" key="1">
    <source>
        <dbReference type="ARBA" id="ARBA00022737"/>
    </source>
</evidence>
<dbReference type="Proteomes" id="UP001318860">
    <property type="component" value="Unassembled WGS sequence"/>
</dbReference>